<feature type="transmembrane region" description="Helical" evidence="8">
    <location>
        <begin position="323"/>
        <end position="341"/>
    </location>
</feature>
<comment type="caution">
    <text evidence="9">The sequence shown here is derived from an EMBL/GenBank/DDBJ whole genome shotgun (WGS) entry which is preliminary data.</text>
</comment>
<evidence type="ECO:0000313" key="9">
    <source>
        <dbReference type="EMBL" id="TNM59521.1"/>
    </source>
</evidence>
<evidence type="ECO:0000256" key="4">
    <source>
        <dbReference type="ARBA" id="ARBA00022475"/>
    </source>
</evidence>
<keyword evidence="3" id="KW-0813">Transport</keyword>
<feature type="transmembrane region" description="Helical" evidence="8">
    <location>
        <begin position="295"/>
        <end position="317"/>
    </location>
</feature>
<feature type="transmembrane region" description="Helical" evidence="8">
    <location>
        <begin position="165"/>
        <end position="186"/>
    </location>
</feature>
<proteinExistence type="inferred from homology"/>
<evidence type="ECO:0000256" key="6">
    <source>
        <dbReference type="ARBA" id="ARBA00022989"/>
    </source>
</evidence>
<dbReference type="CDD" id="cd06550">
    <property type="entry name" value="TM_ABC_iron-siderophores_like"/>
    <property type="match status" value="1"/>
</dbReference>
<feature type="transmembrane region" description="Helical" evidence="8">
    <location>
        <begin position="20"/>
        <end position="43"/>
    </location>
</feature>
<evidence type="ECO:0000256" key="8">
    <source>
        <dbReference type="SAM" id="Phobius"/>
    </source>
</evidence>
<keyword evidence="10" id="KW-1185">Reference proteome</keyword>
<dbReference type="Gene3D" id="1.10.3470.10">
    <property type="entry name" value="ABC transporter involved in vitamin B12 uptake, BtuC"/>
    <property type="match status" value="1"/>
</dbReference>
<keyword evidence="4" id="KW-1003">Cell membrane</keyword>
<dbReference type="GO" id="GO:0033214">
    <property type="term" value="P:siderophore-iron import into cell"/>
    <property type="evidence" value="ECO:0007669"/>
    <property type="project" value="TreeGrafter"/>
</dbReference>
<feature type="transmembrane region" description="Helical" evidence="8">
    <location>
        <begin position="134"/>
        <end position="153"/>
    </location>
</feature>
<dbReference type="InterPro" id="IPR000522">
    <property type="entry name" value="ABC_transptr_permease_BtuC"/>
</dbReference>
<name>A0A5C4X9H2_9HYPH</name>
<dbReference type="PANTHER" id="PTHR30472:SF1">
    <property type="entry name" value="FE(3+) DICITRATE TRANSPORT SYSTEM PERMEASE PROTEIN FECC-RELATED"/>
    <property type="match status" value="1"/>
</dbReference>
<keyword evidence="6 8" id="KW-1133">Transmembrane helix</keyword>
<comment type="subcellular location">
    <subcellularLocation>
        <location evidence="1">Cell membrane</location>
        <topology evidence="1">Multi-pass membrane protein</topology>
    </subcellularLocation>
</comment>
<protein>
    <submittedName>
        <fullName evidence="9">Iron chelate uptake ABC transporter family permease subunit</fullName>
    </submittedName>
</protein>
<gene>
    <name evidence="9" type="ORF">FHP24_28325</name>
</gene>
<keyword evidence="5 8" id="KW-0812">Transmembrane</keyword>
<dbReference type="AlphaFoldDB" id="A0A5C4X9H2"/>
<dbReference type="SUPFAM" id="SSF81345">
    <property type="entry name" value="ABC transporter involved in vitamin B12 uptake, BtuC"/>
    <property type="match status" value="1"/>
</dbReference>
<dbReference type="OrthoDB" id="9811975at2"/>
<feature type="transmembrane region" description="Helical" evidence="8">
    <location>
        <begin position="216"/>
        <end position="237"/>
    </location>
</feature>
<dbReference type="InterPro" id="IPR037294">
    <property type="entry name" value="ABC_BtuC-like"/>
</dbReference>
<feature type="transmembrane region" description="Helical" evidence="8">
    <location>
        <begin position="244"/>
        <end position="263"/>
    </location>
</feature>
<organism evidence="9 10">
    <name type="scientific">Aliirhizobium smilacinae</name>
    <dbReference type="NCBI Taxonomy" id="1395944"/>
    <lineage>
        <taxon>Bacteria</taxon>
        <taxon>Pseudomonadati</taxon>
        <taxon>Pseudomonadota</taxon>
        <taxon>Alphaproteobacteria</taxon>
        <taxon>Hyphomicrobiales</taxon>
        <taxon>Rhizobiaceae</taxon>
        <taxon>Aliirhizobium</taxon>
    </lineage>
</organism>
<dbReference type="EMBL" id="VDMN01000015">
    <property type="protein sequence ID" value="TNM59521.1"/>
    <property type="molecule type" value="Genomic_DNA"/>
</dbReference>
<accession>A0A5C4X9H2</accession>
<keyword evidence="7 8" id="KW-0472">Membrane</keyword>
<evidence type="ECO:0000313" key="10">
    <source>
        <dbReference type="Proteomes" id="UP000311605"/>
    </source>
</evidence>
<dbReference type="Pfam" id="PF01032">
    <property type="entry name" value="FecCD"/>
    <property type="match status" value="1"/>
</dbReference>
<feature type="transmembrane region" description="Helical" evidence="8">
    <location>
        <begin position="107"/>
        <end position="128"/>
    </location>
</feature>
<reference evidence="9 10" key="1">
    <citation type="submission" date="2019-06" db="EMBL/GenBank/DDBJ databases">
        <title>The draft genome of Rhizobium smilacinae PTYR-5.</title>
        <authorList>
            <person name="Liu L."/>
            <person name="Li L."/>
            <person name="Zhang X."/>
        </authorList>
    </citation>
    <scope>NUCLEOTIDE SEQUENCE [LARGE SCALE GENOMIC DNA]</scope>
    <source>
        <strain evidence="9 10">PTYR-5</strain>
    </source>
</reference>
<dbReference type="Proteomes" id="UP000311605">
    <property type="component" value="Unassembled WGS sequence"/>
</dbReference>
<evidence type="ECO:0000256" key="1">
    <source>
        <dbReference type="ARBA" id="ARBA00004651"/>
    </source>
</evidence>
<comment type="similarity">
    <text evidence="2">Belongs to the binding-protein-dependent transport system permease family. FecCD subfamily.</text>
</comment>
<evidence type="ECO:0000256" key="3">
    <source>
        <dbReference type="ARBA" id="ARBA00022448"/>
    </source>
</evidence>
<evidence type="ECO:0000256" key="5">
    <source>
        <dbReference type="ARBA" id="ARBA00022692"/>
    </source>
</evidence>
<sequence length="349" mass="35418">MMVLSSSDGVTRRTVGSVRIGRIAGLLAGILLLAGLVAASLLFGHRVISMQAALSAIFSYNGSSVDDIIVIYSRLPRTLASVLAGAAFGVAGALIQASTRNPLADPGVLGVNAGSAFFVTLAVGFAGWQSIHAYVWASLVGAFIVSLIVSVFASAGRGGVSNVRLVLTGVGISAVLGGIGSSITLLDPVAFNAMRAWAIGSPAGATMEVVKTISPIILAGLVCSCSIASSLNITALGDDLSRTLGANALHIRIVVIISVTLLAGAGTAAVGPVGFVGLMVPHAVRWLIGADQRWILALTIIYAPILMLGADILGRLVLYPGELEAGILTALIGAPVLILLARRRGARGL</sequence>
<evidence type="ECO:0000256" key="2">
    <source>
        <dbReference type="ARBA" id="ARBA00007935"/>
    </source>
</evidence>
<dbReference type="PANTHER" id="PTHR30472">
    <property type="entry name" value="FERRIC ENTEROBACTIN TRANSPORT SYSTEM PERMEASE PROTEIN"/>
    <property type="match status" value="1"/>
</dbReference>
<dbReference type="GO" id="GO:0022857">
    <property type="term" value="F:transmembrane transporter activity"/>
    <property type="evidence" value="ECO:0007669"/>
    <property type="project" value="InterPro"/>
</dbReference>
<feature type="transmembrane region" description="Helical" evidence="8">
    <location>
        <begin position="78"/>
        <end position="95"/>
    </location>
</feature>
<dbReference type="GO" id="GO:0005886">
    <property type="term" value="C:plasma membrane"/>
    <property type="evidence" value="ECO:0007669"/>
    <property type="project" value="UniProtKB-SubCell"/>
</dbReference>
<evidence type="ECO:0000256" key="7">
    <source>
        <dbReference type="ARBA" id="ARBA00023136"/>
    </source>
</evidence>